<dbReference type="EMBL" id="MKGR01000004">
    <property type="protein sequence ID" value="OKP08145.1"/>
    <property type="molecule type" value="Genomic_DNA"/>
</dbReference>
<name>A0A1Q5U6N7_9GAMM</name>
<dbReference type="RefSeq" id="WP_074019026.1">
    <property type="nucleotide sequence ID" value="NZ_CAWMWP010000065.1"/>
</dbReference>
<comment type="caution">
    <text evidence="1">The sequence shown here is derived from an EMBL/GenBank/DDBJ whole genome shotgun (WGS) entry which is preliminary data.</text>
</comment>
<reference evidence="1 2" key="1">
    <citation type="submission" date="2016-09" db="EMBL/GenBank/DDBJ databases">
        <title>Xenorhabdus thuongxuanensis sp. nov. and Xenorhabdus eapokensis sp. nov., isolated from Steinernema species.</title>
        <authorList>
            <person name="Kaempfer P."/>
            <person name="Tobias N.J."/>
            <person name="Phan Ke L."/>
            <person name="Bode H.B."/>
            <person name="Glaeser S.P."/>
        </authorList>
    </citation>
    <scope>NUCLEOTIDE SEQUENCE [LARGE SCALE GENOMIC DNA]</scope>
    <source>
        <strain evidence="1 2">30TX1</strain>
    </source>
</reference>
<evidence type="ECO:0000313" key="2">
    <source>
        <dbReference type="Proteomes" id="UP000186277"/>
    </source>
</evidence>
<keyword evidence="2" id="KW-1185">Reference proteome</keyword>
<dbReference type="OrthoDB" id="6625768at2"/>
<dbReference type="Proteomes" id="UP000186277">
    <property type="component" value="Unassembled WGS sequence"/>
</dbReference>
<dbReference type="AlphaFoldDB" id="A0A1Q5U6N7"/>
<protein>
    <submittedName>
        <fullName evidence="1">Uncharacterized protein</fullName>
    </submittedName>
</protein>
<proteinExistence type="predicted"/>
<accession>A0A1Q5U6N7</accession>
<organism evidence="1 2">
    <name type="scientific">Xenorhabdus thuongxuanensis</name>
    <dbReference type="NCBI Taxonomy" id="1873484"/>
    <lineage>
        <taxon>Bacteria</taxon>
        <taxon>Pseudomonadati</taxon>
        <taxon>Pseudomonadota</taxon>
        <taxon>Gammaproteobacteria</taxon>
        <taxon>Enterobacterales</taxon>
        <taxon>Morganellaceae</taxon>
        <taxon>Xenorhabdus</taxon>
    </lineage>
</organism>
<sequence>MVSFIKLGIFEREAKTPALNTKQLSLLLCGLNPDLRTEEIPSDKKLAYDIYHPYIGKIIKTSGLFGGGNSQLHNADHMFALAYLLVDEELTPQPIKDRCLKAVATIANKNNGKEILSKLGGEELLAKGVELSKNQRGMHRKEDEKANTEVLLGLLVKLLAKKVGHSYGTVEKPQISTIHNDLCKLADEKGIPLNGLSRSTIYKKIGDSNNCIDYLINYIK</sequence>
<gene>
    <name evidence="1" type="ORF">Xentx_00844</name>
</gene>
<evidence type="ECO:0000313" key="1">
    <source>
        <dbReference type="EMBL" id="OKP08145.1"/>
    </source>
</evidence>